<proteinExistence type="inferred from homology"/>
<feature type="transmembrane region" description="Helical" evidence="7">
    <location>
        <begin position="218"/>
        <end position="236"/>
    </location>
</feature>
<keyword evidence="5 7" id="KW-1133">Transmembrane helix</keyword>
<dbReference type="GO" id="GO:0005886">
    <property type="term" value="C:plasma membrane"/>
    <property type="evidence" value="ECO:0007669"/>
    <property type="project" value="UniProtKB-SubCell"/>
</dbReference>
<organism evidence="8 9">
    <name type="scientific">Sporolactobacillus putidus</name>
    <dbReference type="NCBI Taxonomy" id="492735"/>
    <lineage>
        <taxon>Bacteria</taxon>
        <taxon>Bacillati</taxon>
        <taxon>Bacillota</taxon>
        <taxon>Bacilli</taxon>
        <taxon>Bacillales</taxon>
        <taxon>Sporolactobacillaceae</taxon>
        <taxon>Sporolactobacillus</taxon>
    </lineage>
</organism>
<evidence type="ECO:0000256" key="4">
    <source>
        <dbReference type="ARBA" id="ARBA00022692"/>
    </source>
</evidence>
<dbReference type="AlphaFoldDB" id="A0A917S909"/>
<comment type="subcellular location">
    <subcellularLocation>
        <location evidence="1">Cell membrane</location>
        <topology evidence="1">Multi-pass membrane protein</topology>
    </subcellularLocation>
</comment>
<feature type="transmembrane region" description="Helical" evidence="7">
    <location>
        <begin position="153"/>
        <end position="175"/>
    </location>
</feature>
<gene>
    <name evidence="8" type="primary">ycgR</name>
    <name evidence="8" type="ORF">GCM10007968_31220</name>
</gene>
<feature type="transmembrane region" description="Helical" evidence="7">
    <location>
        <begin position="87"/>
        <end position="111"/>
    </location>
</feature>
<dbReference type="Proteomes" id="UP000654670">
    <property type="component" value="Unassembled WGS sequence"/>
</dbReference>
<comment type="similarity">
    <text evidence="2">Belongs to the UPF0718 family.</text>
</comment>
<evidence type="ECO:0000256" key="1">
    <source>
        <dbReference type="ARBA" id="ARBA00004651"/>
    </source>
</evidence>
<reference evidence="8" key="1">
    <citation type="journal article" date="2014" name="Int. J. Syst. Evol. Microbiol.">
        <title>Complete genome sequence of Corynebacterium casei LMG S-19264T (=DSM 44701T), isolated from a smear-ripened cheese.</title>
        <authorList>
            <consortium name="US DOE Joint Genome Institute (JGI-PGF)"/>
            <person name="Walter F."/>
            <person name="Albersmeier A."/>
            <person name="Kalinowski J."/>
            <person name="Ruckert C."/>
        </authorList>
    </citation>
    <scope>NUCLEOTIDE SEQUENCE</scope>
    <source>
        <strain evidence="8">JCM 15325</strain>
    </source>
</reference>
<keyword evidence="9" id="KW-1185">Reference proteome</keyword>
<evidence type="ECO:0000256" key="3">
    <source>
        <dbReference type="ARBA" id="ARBA00022475"/>
    </source>
</evidence>
<sequence length="338" mass="37960">MHLFKPSVLYHPLTVALLLFLLIFLEKTEGNPYFNYLPSVFYSFSTLFLGMIVEAVPFILAGVILSVFIQTYIREDVVRQLLPKNPFLAMIPAAFTGLLFPVCECVIIPIVRGLIKKGLPQHLGVVLIVSIPIINPIVVLSTFYAFQSKPAILYARVFLTVIASFIIGTSIYYLFRNQSILKQENLIGIRHSDHEHHHSGKPSLHDQMFHISSEFFDMTRYFIVGALMASLFQTFFNRDLMTAIGANAAAGPAVMMALAYFLSVCSTSDAFLAASFTHQFSPGSIVAFLIFGAMLDVKNTLVLLGCFRIRFVLVFFIITATVVYLLTRLADFMIHWSF</sequence>
<accession>A0A917S909</accession>
<dbReference type="RefSeq" id="WP_188805048.1">
    <property type="nucleotide sequence ID" value="NZ_BMOK01000021.1"/>
</dbReference>
<evidence type="ECO:0000256" key="6">
    <source>
        <dbReference type="ARBA" id="ARBA00023136"/>
    </source>
</evidence>
<protein>
    <submittedName>
        <fullName evidence="8">Permease</fullName>
    </submittedName>
</protein>
<reference evidence="8" key="2">
    <citation type="submission" date="2020-09" db="EMBL/GenBank/DDBJ databases">
        <authorList>
            <person name="Sun Q."/>
            <person name="Ohkuma M."/>
        </authorList>
    </citation>
    <scope>NUCLEOTIDE SEQUENCE</scope>
    <source>
        <strain evidence="8">JCM 15325</strain>
    </source>
</reference>
<keyword evidence="6 7" id="KW-0472">Membrane</keyword>
<evidence type="ECO:0000256" key="7">
    <source>
        <dbReference type="SAM" id="Phobius"/>
    </source>
</evidence>
<dbReference type="EMBL" id="BMOK01000021">
    <property type="protein sequence ID" value="GGL65003.1"/>
    <property type="molecule type" value="Genomic_DNA"/>
</dbReference>
<dbReference type="Pfam" id="PF03773">
    <property type="entry name" value="ArsP_1"/>
    <property type="match status" value="1"/>
</dbReference>
<feature type="transmembrane region" description="Helical" evidence="7">
    <location>
        <begin position="123"/>
        <end position="146"/>
    </location>
</feature>
<dbReference type="InterPro" id="IPR005524">
    <property type="entry name" value="DUF318"/>
</dbReference>
<dbReference type="PANTHER" id="PTHR34184">
    <property type="entry name" value="UPF0718 PROTEIN YCGR"/>
    <property type="match status" value="1"/>
</dbReference>
<name>A0A917S909_9BACL</name>
<evidence type="ECO:0000313" key="9">
    <source>
        <dbReference type="Proteomes" id="UP000654670"/>
    </source>
</evidence>
<dbReference type="PANTHER" id="PTHR34184:SF4">
    <property type="entry name" value="UPF0718 PROTEIN YCGR"/>
    <property type="match status" value="1"/>
</dbReference>
<comment type="caution">
    <text evidence="8">The sequence shown here is derived from an EMBL/GenBank/DDBJ whole genome shotgun (WGS) entry which is preliminary data.</text>
</comment>
<dbReference type="InterPro" id="IPR052923">
    <property type="entry name" value="UPF0718"/>
</dbReference>
<keyword evidence="4 7" id="KW-0812">Transmembrane</keyword>
<evidence type="ECO:0000256" key="5">
    <source>
        <dbReference type="ARBA" id="ARBA00022989"/>
    </source>
</evidence>
<feature type="transmembrane region" description="Helical" evidence="7">
    <location>
        <begin position="307"/>
        <end position="327"/>
    </location>
</feature>
<evidence type="ECO:0000256" key="2">
    <source>
        <dbReference type="ARBA" id="ARBA00006386"/>
    </source>
</evidence>
<feature type="transmembrane region" description="Helical" evidence="7">
    <location>
        <begin position="243"/>
        <end position="264"/>
    </location>
</feature>
<evidence type="ECO:0000313" key="8">
    <source>
        <dbReference type="EMBL" id="GGL65003.1"/>
    </source>
</evidence>
<feature type="transmembrane region" description="Helical" evidence="7">
    <location>
        <begin position="40"/>
        <end position="67"/>
    </location>
</feature>
<keyword evidence="3" id="KW-1003">Cell membrane</keyword>